<protein>
    <submittedName>
        <fullName evidence="3">Uncharacterized protein</fullName>
    </submittedName>
</protein>
<dbReference type="RefSeq" id="WP_103143060.1">
    <property type="nucleotide sequence ID" value="NZ_AP024181.1"/>
</dbReference>
<dbReference type="AlphaFoldDB" id="A0A9Q2SAZ6"/>
<dbReference type="Proteomes" id="UP000808906">
    <property type="component" value="Unassembled WGS sequence"/>
</dbReference>
<comment type="caution">
    <text evidence="3">The sequence shown here is derived from an EMBL/GenBank/DDBJ whole genome shotgun (WGS) entry which is preliminary data.</text>
</comment>
<keyword evidence="2" id="KW-1133">Transmembrane helix</keyword>
<evidence type="ECO:0000313" key="3">
    <source>
        <dbReference type="EMBL" id="MBM4565966.1"/>
    </source>
</evidence>
<name>A0A9Q2SAZ6_RHOHA</name>
<proteinExistence type="predicted"/>
<accession>A0A9Q2SAZ6</accession>
<organism evidence="3 6">
    <name type="scientific">Rhodococcus hoagii</name>
    <name type="common">Corynebacterium equii</name>
    <dbReference type="NCBI Taxonomy" id="43767"/>
    <lineage>
        <taxon>Bacteria</taxon>
        <taxon>Bacillati</taxon>
        <taxon>Actinomycetota</taxon>
        <taxon>Actinomycetes</taxon>
        <taxon>Mycobacteriales</taxon>
        <taxon>Nocardiaceae</taxon>
        <taxon>Prescottella</taxon>
    </lineage>
</organism>
<evidence type="ECO:0000256" key="1">
    <source>
        <dbReference type="SAM" id="MobiDB-lite"/>
    </source>
</evidence>
<evidence type="ECO:0000256" key="2">
    <source>
        <dbReference type="SAM" id="Phobius"/>
    </source>
</evidence>
<sequence>MDDGNRSRNWMLDSAPEIRPEPRRLLAPLLTVAVALATPLVVSVPVAVVLILAALAWLGSRIQEGRNHTSSTPGALRTGSAGAPRSPGRRAYSGEWV</sequence>
<feature type="transmembrane region" description="Helical" evidence="2">
    <location>
        <begin position="25"/>
        <end position="58"/>
    </location>
</feature>
<reference evidence="3" key="1">
    <citation type="submission" date="2019-11" db="EMBL/GenBank/DDBJ databases">
        <title>Spread of Macrolides and rifampicin resistant Rhodococcus equi in clinical isolates in the USA.</title>
        <authorList>
            <person name="Alvarez-Narvaez S."/>
            <person name="Huber L."/>
            <person name="Cohen N.D."/>
            <person name="Slovis N."/>
            <person name="Greiter M."/>
            <person name="Giguere S."/>
            <person name="Hart K."/>
        </authorList>
    </citation>
    <scope>NUCLEOTIDE SEQUENCE</scope>
    <source>
        <strain evidence="3">Lh_17</strain>
    </source>
</reference>
<evidence type="ECO:0000313" key="5">
    <source>
        <dbReference type="EMBL" id="NKW41638.1"/>
    </source>
</evidence>
<gene>
    <name evidence="3" type="ORF">GS441_11125</name>
    <name evidence="4" type="ORF">GS882_12525</name>
    <name evidence="5" type="ORF">GS947_08375</name>
</gene>
<keyword evidence="2" id="KW-0472">Membrane</keyword>
<reference evidence="4" key="2">
    <citation type="journal article" date="2020" name="Environ. Microbiol.">
        <title>The novel and transferable erm(51) gene confers Macrolides, Lincosamides, and Streptogramins B (MLSB) resistance to clonal Rhodococcus equi in the environment.</title>
        <authorList>
            <person name="Huber L."/>
            <person name="Giguere S."/>
            <person name="Slovis N.M."/>
            <person name="Alvarez-Narvaez S."/>
            <person name="Hart K.A."/>
            <person name="Greiter M."/>
            <person name="Morris E.R.A."/>
            <person name="Cohen N.D."/>
        </authorList>
    </citation>
    <scope>NUCLEOTIDE SEQUENCE</scope>
    <source>
        <strain evidence="4">Lh_116_1</strain>
        <strain evidence="5">Lh_16_1</strain>
    </source>
</reference>
<dbReference type="Proteomes" id="UP000608063">
    <property type="component" value="Unassembled WGS sequence"/>
</dbReference>
<dbReference type="EMBL" id="WVBC01000030">
    <property type="protein sequence ID" value="NKT78928.1"/>
    <property type="molecule type" value="Genomic_DNA"/>
</dbReference>
<keyword evidence="2" id="KW-0812">Transmembrane</keyword>
<evidence type="ECO:0000313" key="4">
    <source>
        <dbReference type="EMBL" id="NKT78928.1"/>
    </source>
</evidence>
<feature type="region of interest" description="Disordered" evidence="1">
    <location>
        <begin position="65"/>
        <end position="97"/>
    </location>
</feature>
<dbReference type="EMBL" id="WVDC01000001">
    <property type="protein sequence ID" value="NKW41638.1"/>
    <property type="molecule type" value="Genomic_DNA"/>
</dbReference>
<dbReference type="Proteomes" id="UP000603463">
    <property type="component" value="Unassembled WGS sequence"/>
</dbReference>
<evidence type="ECO:0000313" key="6">
    <source>
        <dbReference type="Proteomes" id="UP000808906"/>
    </source>
</evidence>
<dbReference type="EMBL" id="WUXR01000005">
    <property type="protein sequence ID" value="MBM4565966.1"/>
    <property type="molecule type" value="Genomic_DNA"/>
</dbReference>